<protein>
    <submittedName>
        <fullName evidence="2">Dehydratase</fullName>
    </submittedName>
</protein>
<name>A0A0H1RDR3_9HYPH</name>
<dbReference type="CDD" id="cd03454">
    <property type="entry name" value="YdeM"/>
    <property type="match status" value="2"/>
</dbReference>
<feature type="domain" description="MaoC-like" evidence="1">
    <location>
        <begin position="18"/>
        <end position="113"/>
    </location>
</feature>
<evidence type="ECO:0000313" key="3">
    <source>
        <dbReference type="Proteomes" id="UP000035489"/>
    </source>
</evidence>
<dbReference type="RefSeq" id="WP_047188857.1">
    <property type="nucleotide sequence ID" value="NZ_LCYG01000021.1"/>
</dbReference>
<dbReference type="Pfam" id="PF01575">
    <property type="entry name" value="MaoC_dehydratas"/>
    <property type="match status" value="2"/>
</dbReference>
<dbReference type="InterPro" id="IPR029069">
    <property type="entry name" value="HotDog_dom_sf"/>
</dbReference>
<evidence type="ECO:0000313" key="2">
    <source>
        <dbReference type="EMBL" id="KLK93310.1"/>
    </source>
</evidence>
<dbReference type="EMBL" id="LCYG01000021">
    <property type="protein sequence ID" value="KLK93310.1"/>
    <property type="molecule type" value="Genomic_DNA"/>
</dbReference>
<dbReference type="Proteomes" id="UP000035489">
    <property type="component" value="Unassembled WGS sequence"/>
</dbReference>
<dbReference type="Gene3D" id="3.10.129.10">
    <property type="entry name" value="Hotdog Thioesterase"/>
    <property type="match status" value="2"/>
</dbReference>
<dbReference type="AlphaFoldDB" id="A0A0H1RDR3"/>
<dbReference type="SUPFAM" id="SSF54637">
    <property type="entry name" value="Thioesterase/thiol ester dehydrase-isomerase"/>
    <property type="match status" value="2"/>
</dbReference>
<evidence type="ECO:0000259" key="1">
    <source>
        <dbReference type="Pfam" id="PF01575"/>
    </source>
</evidence>
<comment type="caution">
    <text evidence="2">The sequence shown here is derived from an EMBL/GenBank/DDBJ whole genome shotgun (WGS) entry which is preliminary data.</text>
</comment>
<dbReference type="OrthoDB" id="9797938at2"/>
<organism evidence="2 3">
    <name type="scientific">Microvirga vignae</name>
    <dbReference type="NCBI Taxonomy" id="1225564"/>
    <lineage>
        <taxon>Bacteria</taxon>
        <taxon>Pseudomonadati</taxon>
        <taxon>Pseudomonadota</taxon>
        <taxon>Alphaproteobacteria</taxon>
        <taxon>Hyphomicrobiales</taxon>
        <taxon>Methylobacteriaceae</taxon>
        <taxon>Microvirga</taxon>
    </lineage>
</organism>
<proteinExistence type="predicted"/>
<feature type="domain" description="MaoC-like" evidence="1">
    <location>
        <begin position="199"/>
        <end position="302"/>
    </location>
</feature>
<reference evidence="2 3" key="1">
    <citation type="submission" date="2015-05" db="EMBL/GenBank/DDBJ databases">
        <title>Draft genome sequence of Microvirga vignae strain BR3299, a novel nitrogen fixing bacteria isolated from Brazil semi-aired region.</title>
        <authorList>
            <person name="Zilli J.E."/>
            <person name="Passos S.R."/>
            <person name="Leite J."/>
            <person name="Baldani J.I."/>
            <person name="Xavier G.R."/>
            <person name="Rumjaneck N.G."/>
            <person name="Simoes-Araujo J.L."/>
        </authorList>
    </citation>
    <scope>NUCLEOTIDE SEQUENCE [LARGE SCALE GENOMIC DNA]</scope>
    <source>
        <strain evidence="2 3">BR3299</strain>
    </source>
</reference>
<dbReference type="PANTHER" id="PTHR43664:SF1">
    <property type="entry name" value="BETA-METHYLMALYL-COA DEHYDRATASE"/>
    <property type="match status" value="1"/>
</dbReference>
<sequence length="338" mass="37540">MPRYAFEDLTPGTTQMLGPYAVTKEALLAFAQEYDAQPFHVDEVAAKDSFIGTLIASGWHTCSINMRLVADELLLDSTAMGAPGIEEVKWLKPVRPGDTLRSRTTVLESRPSKSRPSIGLVRFQFEMLNQADETVFTQKNWVMFGRRDAEPVAGSGPSVLAAAVSATPDHTPKRELPHISSNPYFEDLVIGETEELGSYRFEPDDIVAFAKQFDPQRFHVDAEAAKNSLFGALCASGWHTASVWMKQMVGHRSRIRANALAHGARPARLGPSPGFTDLKWLKPVYAGDTITYRSTVTGKRVSNSRPGWGLVFHHNSGTNQHGEEVFSFEGMVFWERQR</sequence>
<dbReference type="PATRIC" id="fig|1225564.3.peg.2643"/>
<dbReference type="InterPro" id="IPR052342">
    <property type="entry name" value="MCH/BMMD"/>
</dbReference>
<dbReference type="InterPro" id="IPR002539">
    <property type="entry name" value="MaoC-like_dom"/>
</dbReference>
<keyword evidence="3" id="KW-1185">Reference proteome</keyword>
<dbReference type="STRING" id="1225564.AA309_10000"/>
<dbReference type="PANTHER" id="PTHR43664">
    <property type="entry name" value="MONOAMINE OXIDASE-RELATED"/>
    <property type="match status" value="1"/>
</dbReference>
<accession>A0A0H1RDR3</accession>
<gene>
    <name evidence="2" type="ORF">AA309_10000</name>
</gene>